<keyword evidence="1" id="KW-1133">Transmembrane helix</keyword>
<name>A0A815IUJ4_9BILA</name>
<dbReference type="AlphaFoldDB" id="A0A815IUJ4"/>
<evidence type="ECO:0000313" key="3">
    <source>
        <dbReference type="Proteomes" id="UP000663864"/>
    </source>
</evidence>
<reference evidence="2" key="1">
    <citation type="submission" date="2021-02" db="EMBL/GenBank/DDBJ databases">
        <authorList>
            <person name="Nowell W R."/>
        </authorList>
    </citation>
    <scope>NUCLEOTIDE SEQUENCE</scope>
</reference>
<comment type="caution">
    <text evidence="2">The sequence shown here is derived from an EMBL/GenBank/DDBJ whole genome shotgun (WGS) entry which is preliminary data.</text>
</comment>
<evidence type="ECO:0000256" key="1">
    <source>
        <dbReference type="SAM" id="Phobius"/>
    </source>
</evidence>
<keyword evidence="1" id="KW-0472">Membrane</keyword>
<feature type="transmembrane region" description="Helical" evidence="1">
    <location>
        <begin position="38"/>
        <end position="56"/>
    </location>
</feature>
<keyword evidence="1" id="KW-0812">Transmembrane</keyword>
<organism evidence="2 3">
    <name type="scientific">Rotaria sordida</name>
    <dbReference type="NCBI Taxonomy" id="392033"/>
    <lineage>
        <taxon>Eukaryota</taxon>
        <taxon>Metazoa</taxon>
        <taxon>Spiralia</taxon>
        <taxon>Gnathifera</taxon>
        <taxon>Rotifera</taxon>
        <taxon>Eurotatoria</taxon>
        <taxon>Bdelloidea</taxon>
        <taxon>Philodinida</taxon>
        <taxon>Philodinidae</taxon>
        <taxon>Rotaria</taxon>
    </lineage>
</organism>
<gene>
    <name evidence="2" type="ORF">ZHD862_LOCUS31608</name>
</gene>
<feature type="transmembrane region" description="Helical" evidence="1">
    <location>
        <begin position="68"/>
        <end position="89"/>
    </location>
</feature>
<accession>A0A815IUJ4</accession>
<evidence type="ECO:0000313" key="2">
    <source>
        <dbReference type="EMBL" id="CAF1371263.1"/>
    </source>
</evidence>
<protein>
    <submittedName>
        <fullName evidence="2">Uncharacterized protein</fullName>
    </submittedName>
</protein>
<sequence length="108" mass="12247">MRHEQENEKINIMTVSHQPISQSLSLAENSQKQRIGRIFKLILCICIALSIIFAIVKFSRIEQGKGVLGIRSIILIIQCLILVVFYMFGAKVSDQHSEKGLKVVCIMF</sequence>
<dbReference type="EMBL" id="CAJNOT010003215">
    <property type="protein sequence ID" value="CAF1371263.1"/>
    <property type="molecule type" value="Genomic_DNA"/>
</dbReference>
<dbReference type="Proteomes" id="UP000663864">
    <property type="component" value="Unassembled WGS sequence"/>
</dbReference>
<proteinExistence type="predicted"/>